<organism evidence="3 4">
    <name type="scientific">Mollisia scopiformis</name>
    <name type="common">Conifer needle endophyte fungus</name>
    <name type="synonym">Phialocephala scopiformis</name>
    <dbReference type="NCBI Taxonomy" id="149040"/>
    <lineage>
        <taxon>Eukaryota</taxon>
        <taxon>Fungi</taxon>
        <taxon>Dikarya</taxon>
        <taxon>Ascomycota</taxon>
        <taxon>Pezizomycotina</taxon>
        <taxon>Leotiomycetes</taxon>
        <taxon>Helotiales</taxon>
        <taxon>Mollisiaceae</taxon>
        <taxon>Mollisia</taxon>
    </lineage>
</organism>
<dbReference type="InParanoid" id="A0A132B2P1"/>
<evidence type="ECO:0000313" key="3">
    <source>
        <dbReference type="EMBL" id="KUJ06174.1"/>
    </source>
</evidence>
<accession>A0A132B2P1</accession>
<feature type="transmembrane region" description="Helical" evidence="2">
    <location>
        <begin position="32"/>
        <end position="54"/>
    </location>
</feature>
<protein>
    <submittedName>
        <fullName evidence="3">Uncharacterized protein</fullName>
    </submittedName>
</protein>
<keyword evidence="2" id="KW-1133">Transmembrane helix</keyword>
<keyword evidence="4" id="KW-1185">Reference proteome</keyword>
<dbReference type="Proteomes" id="UP000070700">
    <property type="component" value="Unassembled WGS sequence"/>
</dbReference>
<evidence type="ECO:0000256" key="1">
    <source>
        <dbReference type="SAM" id="MobiDB-lite"/>
    </source>
</evidence>
<reference evidence="3 4" key="1">
    <citation type="submission" date="2015-10" db="EMBL/GenBank/DDBJ databases">
        <title>Full genome of DAOMC 229536 Phialocephala scopiformis, a fungal endophyte of spruce producing the potent anti-insectan compound rugulosin.</title>
        <authorList>
            <consortium name="DOE Joint Genome Institute"/>
            <person name="Walker A.K."/>
            <person name="Frasz S.L."/>
            <person name="Seifert K.A."/>
            <person name="Miller J.D."/>
            <person name="Mondo S.J."/>
            <person name="Labutti K."/>
            <person name="Lipzen A."/>
            <person name="Dockter R."/>
            <person name="Kennedy M."/>
            <person name="Grigoriev I.V."/>
            <person name="Spatafora J.W."/>
        </authorList>
    </citation>
    <scope>NUCLEOTIDE SEQUENCE [LARGE SCALE GENOMIC DNA]</scope>
    <source>
        <strain evidence="3 4">CBS 120377</strain>
    </source>
</reference>
<feature type="transmembrane region" description="Helical" evidence="2">
    <location>
        <begin position="90"/>
        <end position="117"/>
    </location>
</feature>
<dbReference type="RefSeq" id="XP_018060529.1">
    <property type="nucleotide sequence ID" value="XM_018221017.1"/>
</dbReference>
<dbReference type="AlphaFoldDB" id="A0A132B2P1"/>
<dbReference type="GeneID" id="28830743"/>
<dbReference type="EMBL" id="KQ947453">
    <property type="protein sequence ID" value="KUJ06174.1"/>
    <property type="molecule type" value="Genomic_DNA"/>
</dbReference>
<dbReference type="KEGG" id="psco:LY89DRAFT_744060"/>
<feature type="region of interest" description="Disordered" evidence="1">
    <location>
        <begin position="212"/>
        <end position="233"/>
    </location>
</feature>
<keyword evidence="2" id="KW-0472">Membrane</keyword>
<sequence length="233" mass="26473">MATYRAWNFNRFVHDLIENSFESLSILSVDSISIISSLVRLAGGLFFLSVAYILKLVCKACGGVDISMELNLDLDVSVISKYLLQTISDLLYLSVLWVFVVSLLVTTFLIGALCFLVRVAGIFFRMIESIHIPRRISSVATTFGYIRDYVTFQCTILIPWKSARKILDTHPPSKLDIYLNDEIHHILKAIIFQRLEAECSCASHTEYWYDHEEEGGEQEENANSPEYAEAEAQ</sequence>
<name>A0A132B2P1_MOLSC</name>
<gene>
    <name evidence="3" type="ORF">LY89DRAFT_744060</name>
</gene>
<dbReference type="OrthoDB" id="3508655at2759"/>
<evidence type="ECO:0000313" key="4">
    <source>
        <dbReference type="Proteomes" id="UP000070700"/>
    </source>
</evidence>
<evidence type="ECO:0000256" key="2">
    <source>
        <dbReference type="SAM" id="Phobius"/>
    </source>
</evidence>
<keyword evidence="2" id="KW-0812">Transmembrane</keyword>
<proteinExistence type="predicted"/>